<proteinExistence type="predicted"/>
<comment type="caution">
    <text evidence="1">The sequence shown here is derived from an EMBL/GenBank/DDBJ whole genome shotgun (WGS) entry which is preliminary data.</text>
</comment>
<reference evidence="1" key="2">
    <citation type="submission" date="2004-02" db="EMBL/GenBank/DDBJ databases">
        <authorList>
            <consortium name="Genoscope"/>
            <consortium name="Whitehead Institute Centre for Genome Research"/>
        </authorList>
    </citation>
    <scope>NUCLEOTIDE SEQUENCE</scope>
</reference>
<dbReference type="AlphaFoldDB" id="Q4S9D4"/>
<organism evidence="1">
    <name type="scientific">Tetraodon nigroviridis</name>
    <name type="common">Spotted green pufferfish</name>
    <name type="synonym">Chelonodon nigroviridis</name>
    <dbReference type="NCBI Taxonomy" id="99883"/>
    <lineage>
        <taxon>Eukaryota</taxon>
        <taxon>Metazoa</taxon>
        <taxon>Chordata</taxon>
        <taxon>Craniata</taxon>
        <taxon>Vertebrata</taxon>
        <taxon>Euteleostomi</taxon>
        <taxon>Actinopterygii</taxon>
        <taxon>Neopterygii</taxon>
        <taxon>Teleostei</taxon>
        <taxon>Neoteleostei</taxon>
        <taxon>Acanthomorphata</taxon>
        <taxon>Eupercaria</taxon>
        <taxon>Tetraodontiformes</taxon>
        <taxon>Tetradontoidea</taxon>
        <taxon>Tetraodontidae</taxon>
        <taxon>Tetraodon</taxon>
    </lineage>
</organism>
<gene>
    <name evidence="1" type="ORF">GSTENG00021942001</name>
</gene>
<name>Q4S9D4_TETNG</name>
<dbReference type="EMBL" id="CAAE01014699">
    <property type="protein sequence ID" value="CAG02748.1"/>
    <property type="molecule type" value="Genomic_DNA"/>
</dbReference>
<protein>
    <submittedName>
        <fullName evidence="1">(spotted green pufferfish) hypothetical protein</fullName>
    </submittedName>
</protein>
<dbReference type="KEGG" id="tng:GSTEN00021942G001"/>
<reference evidence="1" key="1">
    <citation type="journal article" date="2004" name="Nature">
        <title>Genome duplication in the teleost fish Tetraodon nigroviridis reveals the early vertebrate proto-karyotype.</title>
        <authorList>
            <person name="Jaillon O."/>
            <person name="Aury J.-M."/>
            <person name="Brunet F."/>
            <person name="Petit J.-L."/>
            <person name="Stange-Thomann N."/>
            <person name="Mauceli E."/>
            <person name="Bouneau L."/>
            <person name="Fischer C."/>
            <person name="Ozouf-Costaz C."/>
            <person name="Bernot A."/>
            <person name="Nicaud S."/>
            <person name="Jaffe D."/>
            <person name="Fisher S."/>
            <person name="Lutfalla G."/>
            <person name="Dossat C."/>
            <person name="Segurens B."/>
            <person name="Dasilva C."/>
            <person name="Salanoubat M."/>
            <person name="Levy M."/>
            <person name="Boudet N."/>
            <person name="Castellano S."/>
            <person name="Anthouard V."/>
            <person name="Jubin C."/>
            <person name="Castelli V."/>
            <person name="Katinka M."/>
            <person name="Vacherie B."/>
            <person name="Biemont C."/>
            <person name="Skalli Z."/>
            <person name="Cattolico L."/>
            <person name="Poulain J."/>
            <person name="De Berardinis V."/>
            <person name="Cruaud C."/>
            <person name="Duprat S."/>
            <person name="Brottier P."/>
            <person name="Coutanceau J.-P."/>
            <person name="Gouzy J."/>
            <person name="Parra G."/>
            <person name="Lardier G."/>
            <person name="Chapple C."/>
            <person name="McKernan K.J."/>
            <person name="McEwan P."/>
            <person name="Bosak S."/>
            <person name="Kellis M."/>
            <person name="Volff J.-N."/>
            <person name="Guigo R."/>
            <person name="Zody M.C."/>
            <person name="Mesirov J."/>
            <person name="Lindblad-Toh K."/>
            <person name="Birren B."/>
            <person name="Nusbaum C."/>
            <person name="Kahn D."/>
            <person name="Robinson-Rechavi M."/>
            <person name="Laudet V."/>
            <person name="Schachter V."/>
            <person name="Quetier F."/>
            <person name="Saurin W."/>
            <person name="Scarpelli C."/>
            <person name="Wincker P."/>
            <person name="Lander E.S."/>
            <person name="Weissenbach J."/>
            <person name="Roest Crollius H."/>
        </authorList>
    </citation>
    <scope>NUCLEOTIDE SEQUENCE [LARGE SCALE GENOMIC DNA]</scope>
</reference>
<sequence>MGHAFITRSPFHQPFAPLLSLPTAEPSVPEVSVMGDNMSPRPCDIKNTYTCCKLVGQIGGHDDRAAAASTTWGPQL</sequence>
<evidence type="ECO:0000313" key="1">
    <source>
        <dbReference type="EMBL" id="CAG02748.1"/>
    </source>
</evidence>
<accession>Q4S9D4</accession>